<keyword evidence="4" id="KW-1185">Reference proteome</keyword>
<protein>
    <submittedName>
        <fullName evidence="3">Universal stress protein</fullName>
    </submittedName>
</protein>
<dbReference type="RefSeq" id="WP_250724577.1">
    <property type="nucleotide sequence ID" value="NZ_CP098400.1"/>
</dbReference>
<dbReference type="SUPFAM" id="SSF52402">
    <property type="entry name" value="Adenine nucleotide alpha hydrolases-like"/>
    <property type="match status" value="2"/>
</dbReference>
<dbReference type="InterPro" id="IPR006016">
    <property type="entry name" value="UspA"/>
</dbReference>
<dbReference type="PANTHER" id="PTHR46268:SF6">
    <property type="entry name" value="UNIVERSAL STRESS PROTEIN UP12"/>
    <property type="match status" value="1"/>
</dbReference>
<dbReference type="PANTHER" id="PTHR46268">
    <property type="entry name" value="STRESS RESPONSE PROTEIN NHAX"/>
    <property type="match status" value="1"/>
</dbReference>
<dbReference type="Pfam" id="PF00582">
    <property type="entry name" value="Usp"/>
    <property type="match status" value="1"/>
</dbReference>
<proteinExistence type="inferred from homology"/>
<evidence type="ECO:0000313" key="4">
    <source>
        <dbReference type="Proteomes" id="UP001056426"/>
    </source>
</evidence>
<accession>A0A9J6ZRA9</accession>
<dbReference type="EMBL" id="CP098400">
    <property type="protein sequence ID" value="URW80402.1"/>
    <property type="molecule type" value="Genomic_DNA"/>
</dbReference>
<dbReference type="CDD" id="cd00293">
    <property type="entry name" value="USP-like"/>
    <property type="match status" value="1"/>
</dbReference>
<name>A0A9J6ZRA9_9BACT</name>
<dbReference type="KEGG" id="alkq:M9189_03410"/>
<sequence>MKRIMVAVDFSDISVFAVDVAAHVANSLKTKLRLVHVRTGKQYFPEFAKNNPQFSIEDNDVSYMEFLVNRAKRIYKVESGEVDYKFRQGNVVKEITNQAHYDDSIVIVCGTHGVSGFEDRWIGSNAYRLVSSAPCPVIAIRKEIPFDVRQKILIPIDYERVSRRIVPHVAGFAKAINAQILVVGVGQKKRWVIPGQLSAFVHQVDRFLRRKNFMEYETAMIDGTEGPRQLLDFAKAHDVTMIALPVRKTGNPFTTVFFPFANELLNMSDLPVIAVPEYDSQGLVLYK</sequence>
<dbReference type="Gene3D" id="3.40.50.12370">
    <property type="match status" value="1"/>
</dbReference>
<reference evidence="3" key="2">
    <citation type="submission" date="2022-06" db="EMBL/GenBank/DDBJ databases">
        <title>Xiashengella guii gen. nov. sp. nov., a bacterium isolated form anaerobic digestion tank.</title>
        <authorList>
            <person name="Huang H."/>
        </authorList>
    </citation>
    <scope>NUCLEOTIDE SEQUENCE</scope>
    <source>
        <strain evidence="3">Ai-910</strain>
    </source>
</reference>
<comment type="similarity">
    <text evidence="1">Belongs to the universal stress protein A family.</text>
</comment>
<evidence type="ECO:0000256" key="1">
    <source>
        <dbReference type="ARBA" id="ARBA00008791"/>
    </source>
</evidence>
<organism evidence="3 4">
    <name type="scientific">Xiashengella succiniciproducens</name>
    <dbReference type="NCBI Taxonomy" id="2949635"/>
    <lineage>
        <taxon>Bacteria</taxon>
        <taxon>Pseudomonadati</taxon>
        <taxon>Bacteroidota</taxon>
        <taxon>Bacteroidia</taxon>
        <taxon>Marinilabiliales</taxon>
        <taxon>Marinilabiliaceae</taxon>
        <taxon>Xiashengella</taxon>
    </lineage>
</organism>
<evidence type="ECO:0000313" key="3">
    <source>
        <dbReference type="EMBL" id="URW80402.1"/>
    </source>
</evidence>
<feature type="domain" description="UspA" evidence="2">
    <location>
        <begin position="1"/>
        <end position="141"/>
    </location>
</feature>
<dbReference type="InterPro" id="IPR006015">
    <property type="entry name" value="Universal_stress_UspA"/>
</dbReference>
<evidence type="ECO:0000259" key="2">
    <source>
        <dbReference type="Pfam" id="PF00582"/>
    </source>
</evidence>
<reference evidence="3" key="1">
    <citation type="submission" date="2022-05" db="EMBL/GenBank/DDBJ databases">
        <authorList>
            <person name="Sun X."/>
        </authorList>
    </citation>
    <scope>NUCLEOTIDE SEQUENCE</scope>
    <source>
        <strain evidence="3">Ai-910</strain>
    </source>
</reference>
<dbReference type="AlphaFoldDB" id="A0A9J6ZRA9"/>
<dbReference type="Proteomes" id="UP001056426">
    <property type="component" value="Chromosome"/>
</dbReference>
<dbReference type="PRINTS" id="PR01438">
    <property type="entry name" value="UNVRSLSTRESS"/>
</dbReference>
<gene>
    <name evidence="3" type="ORF">M9189_03410</name>
</gene>